<dbReference type="Gene3D" id="3.40.50.1820">
    <property type="entry name" value="alpha/beta hydrolase"/>
    <property type="match status" value="1"/>
</dbReference>
<gene>
    <name evidence="2" type="ORF">U0035_00065</name>
</gene>
<dbReference type="Proteomes" id="UP001325680">
    <property type="component" value="Chromosome"/>
</dbReference>
<sequence>MNRYNLFFFFLILHVSGFTAKAQHKETATHKVHSIENGKVYIITQTKASYKIDSARYAVFIPEGITSINGVLIHQHGCTMEGRGMATAYDVQYQAFAKKWNLAIVGPDLYAKNNCHDWKNPGSGSADALLTTLNQVSVLAKIPSLKNAPWLLWGHSGGGYWSQAMMAAYPERVMALFSYSPGLNASFNYPEAAMQIPVMIRYAGPEGDACCWESAVRTFNELRKGDGMVSIALTRYQNHNYSFVRYMAIPFFEAVMQQRMPEKAASGFTAMRPIDRSKAWLGDTASLNIYPERHYPGEKLSASWLTDSITAVKWREYIITGTITDRTAPPAPYGLKLLRRHNMTVELSWKADADIESGISHFNIYKDGNLINRFPSSGIYQGFDTNGDNAFPMTVAPLHMEITVAANDTGKIEISTVNHFGLESAKVLCPR</sequence>
<feature type="chain" id="PRO_5045781025" evidence="1">
    <location>
        <begin position="21"/>
        <end position="431"/>
    </location>
</feature>
<evidence type="ECO:0000256" key="1">
    <source>
        <dbReference type="SAM" id="SignalP"/>
    </source>
</evidence>
<organism evidence="2 3">
    <name type="scientific">Niabella yanshanensis</name>
    <dbReference type="NCBI Taxonomy" id="577386"/>
    <lineage>
        <taxon>Bacteria</taxon>
        <taxon>Pseudomonadati</taxon>
        <taxon>Bacteroidota</taxon>
        <taxon>Chitinophagia</taxon>
        <taxon>Chitinophagales</taxon>
        <taxon>Chitinophagaceae</taxon>
        <taxon>Niabella</taxon>
    </lineage>
</organism>
<dbReference type="RefSeq" id="WP_162817888.1">
    <property type="nucleotide sequence ID" value="NZ_CP139960.1"/>
</dbReference>
<proteinExistence type="predicted"/>
<evidence type="ECO:0000313" key="2">
    <source>
        <dbReference type="EMBL" id="WQD38539.1"/>
    </source>
</evidence>
<keyword evidence="1" id="KW-0732">Signal</keyword>
<keyword evidence="3" id="KW-1185">Reference proteome</keyword>
<dbReference type="EMBL" id="CP139960">
    <property type="protein sequence ID" value="WQD38539.1"/>
    <property type="molecule type" value="Genomic_DNA"/>
</dbReference>
<dbReference type="SUPFAM" id="SSF53474">
    <property type="entry name" value="alpha/beta-Hydrolases"/>
    <property type="match status" value="1"/>
</dbReference>
<evidence type="ECO:0000313" key="3">
    <source>
        <dbReference type="Proteomes" id="UP001325680"/>
    </source>
</evidence>
<accession>A0ABZ0W796</accession>
<keyword evidence="2" id="KW-0378">Hydrolase</keyword>
<reference evidence="2 3" key="1">
    <citation type="submission" date="2023-12" db="EMBL/GenBank/DDBJ databases">
        <title>Genome sequencing and assembly of bacterial species from a model synthetic community.</title>
        <authorList>
            <person name="Hogle S.L."/>
        </authorList>
    </citation>
    <scope>NUCLEOTIDE SEQUENCE [LARGE SCALE GENOMIC DNA]</scope>
    <source>
        <strain evidence="2 3">HAMBI_3031</strain>
    </source>
</reference>
<dbReference type="GO" id="GO:0016787">
    <property type="term" value="F:hydrolase activity"/>
    <property type="evidence" value="ECO:0007669"/>
    <property type="project" value="UniProtKB-KW"/>
</dbReference>
<feature type="signal peptide" evidence="1">
    <location>
        <begin position="1"/>
        <end position="20"/>
    </location>
</feature>
<dbReference type="InterPro" id="IPR029058">
    <property type="entry name" value="AB_hydrolase_fold"/>
</dbReference>
<protein>
    <submittedName>
        <fullName evidence="2">Alpha/beta hydrolase</fullName>
    </submittedName>
</protein>
<name>A0ABZ0W796_9BACT</name>